<evidence type="ECO:0000256" key="2">
    <source>
        <dbReference type="ARBA" id="ARBA00004651"/>
    </source>
</evidence>
<accession>A0A943T8N4</accession>
<feature type="transmembrane region" description="Helical" evidence="19">
    <location>
        <begin position="150"/>
        <end position="170"/>
    </location>
</feature>
<dbReference type="PANTHER" id="PTHR46382">
    <property type="entry name" value="PHOSPHATIDATE CYTIDYLYLTRANSFERASE"/>
    <property type="match status" value="1"/>
</dbReference>
<keyword evidence="12 18" id="KW-0548">Nucleotidyltransferase</keyword>
<keyword evidence="17" id="KW-1208">Phospholipid metabolism</keyword>
<dbReference type="RefSeq" id="WP_294453540.1">
    <property type="nucleotide sequence ID" value="NZ_CAURUP010000002.1"/>
</dbReference>
<keyword evidence="8" id="KW-1003">Cell membrane</keyword>
<reference evidence="20" key="1">
    <citation type="submission" date="2021-02" db="EMBL/GenBank/DDBJ databases">
        <title>Infant gut strain persistence is associated with maternal origin, phylogeny, and functional potential including surface adhesion and iron acquisition.</title>
        <authorList>
            <person name="Lou Y.C."/>
        </authorList>
    </citation>
    <scope>NUCLEOTIDE SEQUENCE</scope>
    <source>
        <strain evidence="20">L1_008_092G1_dasL1_008_092G1_concoct_16</strain>
    </source>
</reference>
<keyword evidence="9" id="KW-0444">Lipid biosynthesis</keyword>
<evidence type="ECO:0000256" key="12">
    <source>
        <dbReference type="ARBA" id="ARBA00022695"/>
    </source>
</evidence>
<dbReference type="AlphaFoldDB" id="A0A943T8N4"/>
<keyword evidence="13 19" id="KW-1133">Transmembrane helix</keyword>
<evidence type="ECO:0000313" key="20">
    <source>
        <dbReference type="EMBL" id="MBS6635391.1"/>
    </source>
</evidence>
<evidence type="ECO:0000256" key="18">
    <source>
        <dbReference type="RuleBase" id="RU003938"/>
    </source>
</evidence>
<keyword evidence="16" id="KW-0594">Phospholipid biosynthesis</keyword>
<dbReference type="InterPro" id="IPR000374">
    <property type="entry name" value="PC_trans"/>
</dbReference>
<feature type="transmembrane region" description="Helical" evidence="19">
    <location>
        <begin position="191"/>
        <end position="210"/>
    </location>
</feature>
<feature type="transmembrane region" description="Helical" evidence="19">
    <location>
        <begin position="20"/>
        <end position="38"/>
    </location>
</feature>
<evidence type="ECO:0000256" key="13">
    <source>
        <dbReference type="ARBA" id="ARBA00022989"/>
    </source>
</evidence>
<evidence type="ECO:0000256" key="9">
    <source>
        <dbReference type="ARBA" id="ARBA00022516"/>
    </source>
</evidence>
<comment type="caution">
    <text evidence="20">The sequence shown here is derived from an EMBL/GenBank/DDBJ whole genome shotgun (WGS) entry which is preliminary data.</text>
</comment>
<evidence type="ECO:0000256" key="17">
    <source>
        <dbReference type="ARBA" id="ARBA00023264"/>
    </source>
</evidence>
<comment type="pathway">
    <text evidence="4">Lipid metabolism.</text>
</comment>
<evidence type="ECO:0000256" key="7">
    <source>
        <dbReference type="ARBA" id="ARBA00019373"/>
    </source>
</evidence>
<keyword evidence="10 18" id="KW-0808">Transferase</keyword>
<dbReference type="Pfam" id="PF01148">
    <property type="entry name" value="CTP_transf_1"/>
    <property type="match status" value="1"/>
</dbReference>
<keyword evidence="15 19" id="KW-0472">Membrane</keyword>
<dbReference type="GO" id="GO:0004605">
    <property type="term" value="F:phosphatidate cytidylyltransferase activity"/>
    <property type="evidence" value="ECO:0007669"/>
    <property type="project" value="UniProtKB-EC"/>
</dbReference>
<keyword evidence="11 18" id="KW-0812">Transmembrane</keyword>
<evidence type="ECO:0000313" key="21">
    <source>
        <dbReference type="Proteomes" id="UP000739069"/>
    </source>
</evidence>
<feature type="transmembrane region" description="Helical" evidence="19">
    <location>
        <begin position="259"/>
        <end position="279"/>
    </location>
</feature>
<dbReference type="EMBL" id="JAGZXI010000010">
    <property type="protein sequence ID" value="MBS6635391.1"/>
    <property type="molecule type" value="Genomic_DNA"/>
</dbReference>
<evidence type="ECO:0000256" key="19">
    <source>
        <dbReference type="SAM" id="Phobius"/>
    </source>
</evidence>
<evidence type="ECO:0000256" key="1">
    <source>
        <dbReference type="ARBA" id="ARBA00001698"/>
    </source>
</evidence>
<evidence type="ECO:0000256" key="5">
    <source>
        <dbReference type="ARBA" id="ARBA00010185"/>
    </source>
</evidence>
<comment type="similarity">
    <text evidence="5 18">Belongs to the CDS family.</text>
</comment>
<dbReference type="GO" id="GO:0016024">
    <property type="term" value="P:CDP-diacylglycerol biosynthetic process"/>
    <property type="evidence" value="ECO:0007669"/>
    <property type="project" value="TreeGrafter"/>
</dbReference>
<evidence type="ECO:0000256" key="14">
    <source>
        <dbReference type="ARBA" id="ARBA00023098"/>
    </source>
</evidence>
<evidence type="ECO:0000256" key="16">
    <source>
        <dbReference type="ARBA" id="ARBA00023209"/>
    </source>
</evidence>
<dbReference type="EC" id="2.7.7.41" evidence="6 18"/>
<feature type="transmembrane region" description="Helical" evidence="19">
    <location>
        <begin position="44"/>
        <end position="61"/>
    </location>
</feature>
<sequence>MNTTSENAKPASKAGRNLPAAIGVGVSFGLVLVLGFFIQPVLVAFAAVAAGIGVWEVATVFNTRRGYGILAVPLGVLAAVSVACGYAAGFGGLWLAVGVTLLLLLLASYAPRADRRVSPLRSWAGGLLAVLWIPLMLGTAMVYFRSEHGVQGILMILLMAVSNDTFGYIAGVNWGKHPMAPRISPKKSWEGLAGSYVGSALVASIAFAVMGSPWFWGIPFAAVMVIASTAGDLVESVFKRRMGVKDMSNILPGHGGMMDRLDSILFAAAVGCLIFVFVMPL</sequence>
<feature type="transmembrane region" description="Helical" evidence="19">
    <location>
        <begin position="216"/>
        <end position="238"/>
    </location>
</feature>
<feature type="transmembrane region" description="Helical" evidence="19">
    <location>
        <begin position="123"/>
        <end position="144"/>
    </location>
</feature>
<dbReference type="Proteomes" id="UP000739069">
    <property type="component" value="Unassembled WGS sequence"/>
</dbReference>
<evidence type="ECO:0000256" key="6">
    <source>
        <dbReference type="ARBA" id="ARBA00012487"/>
    </source>
</evidence>
<evidence type="ECO:0000256" key="10">
    <source>
        <dbReference type="ARBA" id="ARBA00022679"/>
    </source>
</evidence>
<feature type="transmembrane region" description="Helical" evidence="19">
    <location>
        <begin position="68"/>
        <end position="88"/>
    </location>
</feature>
<dbReference type="PANTHER" id="PTHR46382:SF1">
    <property type="entry name" value="PHOSPHATIDATE CYTIDYLYLTRANSFERASE"/>
    <property type="match status" value="1"/>
</dbReference>
<comment type="catalytic activity">
    <reaction evidence="1 18">
        <text>a 1,2-diacyl-sn-glycero-3-phosphate + CTP + H(+) = a CDP-1,2-diacyl-sn-glycerol + diphosphate</text>
        <dbReference type="Rhea" id="RHEA:16229"/>
        <dbReference type="ChEBI" id="CHEBI:15378"/>
        <dbReference type="ChEBI" id="CHEBI:33019"/>
        <dbReference type="ChEBI" id="CHEBI:37563"/>
        <dbReference type="ChEBI" id="CHEBI:58332"/>
        <dbReference type="ChEBI" id="CHEBI:58608"/>
        <dbReference type="EC" id="2.7.7.41"/>
    </reaction>
</comment>
<evidence type="ECO:0000256" key="3">
    <source>
        <dbReference type="ARBA" id="ARBA00005119"/>
    </source>
</evidence>
<feature type="transmembrane region" description="Helical" evidence="19">
    <location>
        <begin position="94"/>
        <end position="111"/>
    </location>
</feature>
<evidence type="ECO:0000256" key="11">
    <source>
        <dbReference type="ARBA" id="ARBA00022692"/>
    </source>
</evidence>
<evidence type="ECO:0000256" key="4">
    <source>
        <dbReference type="ARBA" id="ARBA00005189"/>
    </source>
</evidence>
<dbReference type="PROSITE" id="PS01315">
    <property type="entry name" value="CDS"/>
    <property type="match status" value="1"/>
</dbReference>
<keyword evidence="14" id="KW-0443">Lipid metabolism</keyword>
<evidence type="ECO:0000256" key="15">
    <source>
        <dbReference type="ARBA" id="ARBA00023136"/>
    </source>
</evidence>
<name>A0A943T8N4_9MICC</name>
<comment type="pathway">
    <text evidence="3 18">Phospholipid metabolism; CDP-diacylglycerol biosynthesis; CDP-diacylglycerol from sn-glycerol 3-phosphate: step 3/3.</text>
</comment>
<organism evidence="20 21">
    <name type="scientific">Rothia mucilaginosa</name>
    <dbReference type="NCBI Taxonomy" id="43675"/>
    <lineage>
        <taxon>Bacteria</taxon>
        <taxon>Bacillati</taxon>
        <taxon>Actinomycetota</taxon>
        <taxon>Actinomycetes</taxon>
        <taxon>Micrococcales</taxon>
        <taxon>Micrococcaceae</taxon>
        <taxon>Rothia</taxon>
    </lineage>
</organism>
<comment type="subcellular location">
    <subcellularLocation>
        <location evidence="2">Cell membrane</location>
        <topology evidence="2">Multi-pass membrane protein</topology>
    </subcellularLocation>
</comment>
<evidence type="ECO:0000256" key="8">
    <source>
        <dbReference type="ARBA" id="ARBA00022475"/>
    </source>
</evidence>
<proteinExistence type="inferred from homology"/>
<protein>
    <recommendedName>
        <fullName evidence="7 18">Phosphatidate cytidylyltransferase</fullName>
        <ecNumber evidence="6 18">2.7.7.41</ecNumber>
    </recommendedName>
</protein>
<dbReference type="GO" id="GO:0005886">
    <property type="term" value="C:plasma membrane"/>
    <property type="evidence" value="ECO:0007669"/>
    <property type="project" value="UniProtKB-SubCell"/>
</dbReference>
<gene>
    <name evidence="20" type="ORF">KH265_07060</name>
</gene>